<keyword evidence="1" id="KW-1133">Transmembrane helix</keyword>
<keyword evidence="1" id="KW-0472">Membrane</keyword>
<evidence type="ECO:0000313" key="2">
    <source>
        <dbReference type="EMBL" id="MET3586332.1"/>
    </source>
</evidence>
<feature type="transmembrane region" description="Helical" evidence="1">
    <location>
        <begin position="26"/>
        <end position="48"/>
    </location>
</feature>
<sequence length="62" mass="6428">MAVISFEDEPNAAKPETAPSHPLRPVFIGVLAAKVVVAAFLLATVSMAPPVSAEASYYASLN</sequence>
<organism evidence="2 3">
    <name type="scientific">Pseudorhizobium tarimense</name>
    <dbReference type="NCBI Taxonomy" id="1079109"/>
    <lineage>
        <taxon>Bacteria</taxon>
        <taxon>Pseudomonadati</taxon>
        <taxon>Pseudomonadota</taxon>
        <taxon>Alphaproteobacteria</taxon>
        <taxon>Hyphomicrobiales</taxon>
        <taxon>Rhizobiaceae</taxon>
        <taxon>Rhizobium/Agrobacterium group</taxon>
        <taxon>Pseudorhizobium</taxon>
    </lineage>
</organism>
<protein>
    <submittedName>
        <fullName evidence="2">Uncharacterized protein</fullName>
    </submittedName>
</protein>
<reference evidence="2 3" key="1">
    <citation type="submission" date="2024-06" db="EMBL/GenBank/DDBJ databases">
        <title>Genomic Encyclopedia of Type Strains, Phase IV (KMG-IV): sequencing the most valuable type-strain genomes for metagenomic binning, comparative biology and taxonomic classification.</title>
        <authorList>
            <person name="Goeker M."/>
        </authorList>
    </citation>
    <scope>NUCLEOTIDE SEQUENCE [LARGE SCALE GENOMIC DNA]</scope>
    <source>
        <strain evidence="2 3">DSM 105042</strain>
    </source>
</reference>
<keyword evidence="3" id="KW-1185">Reference proteome</keyword>
<evidence type="ECO:0000313" key="3">
    <source>
        <dbReference type="Proteomes" id="UP001549031"/>
    </source>
</evidence>
<dbReference type="Proteomes" id="UP001549031">
    <property type="component" value="Unassembled WGS sequence"/>
</dbReference>
<accession>A0ABV2H708</accession>
<dbReference type="RefSeq" id="WP_247244056.1">
    <property type="nucleotide sequence ID" value="NZ_JALJRA010000008.1"/>
</dbReference>
<gene>
    <name evidence="2" type="ORF">ABID21_002449</name>
</gene>
<proteinExistence type="predicted"/>
<dbReference type="EMBL" id="JBEPLJ010000008">
    <property type="protein sequence ID" value="MET3586332.1"/>
    <property type="molecule type" value="Genomic_DNA"/>
</dbReference>
<name>A0ABV2H708_9HYPH</name>
<keyword evidence="1" id="KW-0812">Transmembrane</keyword>
<evidence type="ECO:0000256" key="1">
    <source>
        <dbReference type="SAM" id="Phobius"/>
    </source>
</evidence>
<comment type="caution">
    <text evidence="2">The sequence shown here is derived from an EMBL/GenBank/DDBJ whole genome shotgun (WGS) entry which is preliminary data.</text>
</comment>